<evidence type="ECO:0000256" key="5">
    <source>
        <dbReference type="SAM" id="SignalP"/>
    </source>
</evidence>
<dbReference type="GO" id="GO:0070593">
    <property type="term" value="P:dendrite self-avoidance"/>
    <property type="evidence" value="ECO:0007669"/>
    <property type="project" value="TreeGrafter"/>
</dbReference>
<dbReference type="GO" id="GO:0007156">
    <property type="term" value="P:homophilic cell adhesion via plasma membrane adhesion molecules"/>
    <property type="evidence" value="ECO:0007669"/>
    <property type="project" value="TreeGrafter"/>
</dbReference>
<feature type="domain" description="Ig-like" evidence="6">
    <location>
        <begin position="322"/>
        <end position="412"/>
    </location>
</feature>
<feature type="compositionally biased region" description="Pro residues" evidence="3">
    <location>
        <begin position="963"/>
        <end position="973"/>
    </location>
</feature>
<dbReference type="FunFam" id="2.60.40.10:FF:000032">
    <property type="entry name" value="palladin isoform X1"/>
    <property type="match status" value="1"/>
</dbReference>
<dbReference type="PANTHER" id="PTHR10075:SF103">
    <property type="entry name" value="ROUNDABOUT HOMOLOG 4"/>
    <property type="match status" value="1"/>
</dbReference>
<evidence type="ECO:0000313" key="8">
    <source>
        <dbReference type="Proteomes" id="UP001460270"/>
    </source>
</evidence>
<dbReference type="Pfam" id="PF13927">
    <property type="entry name" value="Ig_3"/>
    <property type="match status" value="4"/>
</dbReference>
<dbReference type="EMBL" id="JBBPFD010000003">
    <property type="protein sequence ID" value="KAK7934331.1"/>
    <property type="molecule type" value="Genomic_DNA"/>
</dbReference>
<dbReference type="Pfam" id="PF07679">
    <property type="entry name" value="I-set"/>
    <property type="match status" value="1"/>
</dbReference>
<name>A0AAW0Q1H2_9GOBI</name>
<keyword evidence="4" id="KW-0472">Membrane</keyword>
<feature type="signal peptide" evidence="5">
    <location>
        <begin position="1"/>
        <end position="16"/>
    </location>
</feature>
<dbReference type="Proteomes" id="UP001460270">
    <property type="component" value="Unassembled WGS sequence"/>
</dbReference>
<dbReference type="InterPro" id="IPR007110">
    <property type="entry name" value="Ig-like_dom"/>
</dbReference>
<dbReference type="PANTHER" id="PTHR10075">
    <property type="entry name" value="BASIGIN RELATED"/>
    <property type="match status" value="1"/>
</dbReference>
<feature type="chain" id="PRO_5043597913" description="Ig-like domain-containing protein" evidence="5">
    <location>
        <begin position="17"/>
        <end position="1070"/>
    </location>
</feature>
<feature type="compositionally biased region" description="Polar residues" evidence="3">
    <location>
        <begin position="768"/>
        <end position="789"/>
    </location>
</feature>
<dbReference type="InterPro" id="IPR013783">
    <property type="entry name" value="Ig-like_fold"/>
</dbReference>
<evidence type="ECO:0000313" key="7">
    <source>
        <dbReference type="EMBL" id="KAK7934331.1"/>
    </source>
</evidence>
<dbReference type="InterPro" id="IPR003598">
    <property type="entry name" value="Ig_sub2"/>
</dbReference>
<reference evidence="8" key="1">
    <citation type="submission" date="2024-04" db="EMBL/GenBank/DDBJ databases">
        <title>Salinicola lusitanus LLJ914,a marine bacterium isolated from the Okinawa Trough.</title>
        <authorList>
            <person name="Li J."/>
        </authorList>
    </citation>
    <scope>NUCLEOTIDE SEQUENCE [LARGE SCALE GENOMIC DNA]</scope>
</reference>
<proteinExistence type="predicted"/>
<sequence length="1070" mass="117555">MTCLLCLLFLPCLTVSSQLGLDEVFFSPQDQAAREGETVFFPCVSGESSPPASISWLKDGKPVTRGRQIQGEYGGGNQRKTSGTLHLYNITVEDDGTYICITYNPLLNISKMSNKAKLVVQGKFYTFLLSYAGVPRKLQFIHAPDNITVAMGEEVSMRCVVGGFPVPMVHWFKDDCLLTNCSAPFRLQNNGQLLTFRTSRFYHCEAFNQKEIIKSQKGYLLLADMDWNFVEQPVNMTVKKGDNVTVNCRPPDSRPPAHVSWFKNNRPLTTSADLYVLPSGDLYFHRVNEDDSGSYFCRASNIHLQRFITSRRASITVLGDPPSVSLWPQVHTVPLGARVVLQCQATGSPLPSISWFKNGHSKQTGGRVLKGLSNATLYIQSAKSYDEGVYVCLASNSMGNAQSNAVLKVAVSPLIVNFATRVQSRIGGVAILPCKAVGIVPITYTWSRKQGNSYIPIAPNDEIYYDGDGSLHISNVQWSDQGEYYCTAKNRAGQNQKRSVLTVTGVSSHCSGQTEFFTEDTSPPSLHMLPLTNKPSPYFVTQMPPPIFPPPPHSNFKSASPQHIPASSHLPHTDTLLLKSHFMSDKFSDGSTQTLDKQQITGELHKSLTEFPKTSQETVSPFAPILQVGSKHKEANILLPKFENETTGTSEAKLELPKEPMHLKEGNQPTPISFEKSYIYTHSYSESTLISRQVQAYGDHLPTLPTQQSHLNSSNIESPVFNQTASYSIDVHTAVAKSHPINQTYNTSTFVSDLNVENITKQEDTSDGEQSVEATTEKSTSQSPRVTQQAPSWLPVLEKHDIPIVVGVGVSLAFIFITVTFYSMVQKNEPVPTNRAAQRNVGVPKRNTSRRIAGRTYENRAFEDDDCVAVIEQSPNTRARPPGPGLVTVQLEPTSEEQDISPSPDLYSVTVETYPEPILDTKIDHSLEEESGLSLSQPSIQLQCTEDWFSGADDNHSPCQDTLPPPSPLPSASPSPSLTPKLSESLRSSLTLQSGELSTAPIHHSLSVSHSSSPLFLSHHVSFGPTNIAVDVHFQPVSTPSISVQSSTQINTSSMLIAPLADSQESVHTK</sequence>
<comment type="caution">
    <text evidence="7">The sequence shown here is derived from an EMBL/GenBank/DDBJ whole genome shotgun (WGS) entry which is preliminary data.</text>
</comment>
<keyword evidence="4" id="KW-1133">Transmembrane helix</keyword>
<feature type="domain" description="Ig-like" evidence="6">
    <location>
        <begin position="135"/>
        <end position="206"/>
    </location>
</feature>
<keyword evidence="5" id="KW-0732">Signal</keyword>
<keyword evidence="1" id="KW-1015">Disulfide bond</keyword>
<dbReference type="GO" id="GO:0007411">
    <property type="term" value="P:axon guidance"/>
    <property type="evidence" value="ECO:0007669"/>
    <property type="project" value="TreeGrafter"/>
</dbReference>
<dbReference type="InterPro" id="IPR003599">
    <property type="entry name" value="Ig_sub"/>
</dbReference>
<feature type="domain" description="Ig-like" evidence="6">
    <location>
        <begin position="227"/>
        <end position="316"/>
    </location>
</feature>
<organism evidence="7 8">
    <name type="scientific">Mugilogobius chulae</name>
    <name type="common">yellowstripe goby</name>
    <dbReference type="NCBI Taxonomy" id="88201"/>
    <lineage>
        <taxon>Eukaryota</taxon>
        <taxon>Metazoa</taxon>
        <taxon>Chordata</taxon>
        <taxon>Craniata</taxon>
        <taxon>Vertebrata</taxon>
        <taxon>Euteleostomi</taxon>
        <taxon>Actinopterygii</taxon>
        <taxon>Neopterygii</taxon>
        <taxon>Teleostei</taxon>
        <taxon>Neoteleostei</taxon>
        <taxon>Acanthomorphata</taxon>
        <taxon>Gobiaria</taxon>
        <taxon>Gobiiformes</taxon>
        <taxon>Gobioidei</taxon>
        <taxon>Gobiidae</taxon>
        <taxon>Gobionellinae</taxon>
        <taxon>Mugilogobius</taxon>
    </lineage>
</organism>
<keyword evidence="8" id="KW-1185">Reference proteome</keyword>
<accession>A0AAW0Q1H2</accession>
<dbReference type="SMART" id="SM00408">
    <property type="entry name" value="IGc2"/>
    <property type="match status" value="5"/>
</dbReference>
<feature type="domain" description="Ig-like" evidence="6">
    <location>
        <begin position="11"/>
        <end position="119"/>
    </location>
</feature>
<dbReference type="SUPFAM" id="SSF48726">
    <property type="entry name" value="Immunoglobulin"/>
    <property type="match status" value="5"/>
</dbReference>
<dbReference type="CDD" id="cd00096">
    <property type="entry name" value="Ig"/>
    <property type="match status" value="1"/>
</dbReference>
<evidence type="ECO:0000256" key="1">
    <source>
        <dbReference type="ARBA" id="ARBA00023157"/>
    </source>
</evidence>
<keyword evidence="4" id="KW-0812">Transmembrane</keyword>
<dbReference type="Gene3D" id="2.60.40.10">
    <property type="entry name" value="Immunoglobulins"/>
    <property type="match status" value="5"/>
</dbReference>
<dbReference type="GO" id="GO:0005886">
    <property type="term" value="C:plasma membrane"/>
    <property type="evidence" value="ECO:0007669"/>
    <property type="project" value="TreeGrafter"/>
</dbReference>
<dbReference type="GO" id="GO:0098632">
    <property type="term" value="F:cell-cell adhesion mediator activity"/>
    <property type="evidence" value="ECO:0007669"/>
    <property type="project" value="TreeGrafter"/>
</dbReference>
<evidence type="ECO:0000256" key="3">
    <source>
        <dbReference type="SAM" id="MobiDB-lite"/>
    </source>
</evidence>
<dbReference type="InterPro" id="IPR036179">
    <property type="entry name" value="Ig-like_dom_sf"/>
</dbReference>
<evidence type="ECO:0000259" key="6">
    <source>
        <dbReference type="PROSITE" id="PS50835"/>
    </source>
</evidence>
<feature type="transmembrane region" description="Helical" evidence="4">
    <location>
        <begin position="804"/>
        <end position="825"/>
    </location>
</feature>
<dbReference type="PROSITE" id="PS50835">
    <property type="entry name" value="IG_LIKE"/>
    <property type="match status" value="5"/>
</dbReference>
<gene>
    <name evidence="7" type="ORF">WMY93_005227</name>
</gene>
<dbReference type="InterPro" id="IPR013098">
    <property type="entry name" value="Ig_I-set"/>
</dbReference>
<feature type="region of interest" description="Disordered" evidence="3">
    <location>
        <begin position="761"/>
        <end position="789"/>
    </location>
</feature>
<evidence type="ECO:0000256" key="2">
    <source>
        <dbReference type="ARBA" id="ARBA00023319"/>
    </source>
</evidence>
<keyword evidence="2" id="KW-0393">Immunoglobulin domain</keyword>
<feature type="region of interest" description="Disordered" evidence="3">
    <location>
        <begin position="951"/>
        <end position="986"/>
    </location>
</feature>
<feature type="domain" description="Ig-like" evidence="6">
    <location>
        <begin position="413"/>
        <end position="504"/>
    </location>
</feature>
<dbReference type="GO" id="GO:0030424">
    <property type="term" value="C:axon"/>
    <property type="evidence" value="ECO:0007669"/>
    <property type="project" value="TreeGrafter"/>
</dbReference>
<dbReference type="AlphaFoldDB" id="A0AAW0Q1H2"/>
<evidence type="ECO:0000256" key="4">
    <source>
        <dbReference type="SAM" id="Phobius"/>
    </source>
</evidence>
<protein>
    <recommendedName>
        <fullName evidence="6">Ig-like domain-containing protein</fullName>
    </recommendedName>
</protein>
<dbReference type="SMART" id="SM00409">
    <property type="entry name" value="IG"/>
    <property type="match status" value="5"/>
</dbReference>
<feature type="compositionally biased region" description="Low complexity" evidence="3">
    <location>
        <begin position="974"/>
        <end position="986"/>
    </location>
</feature>